<gene>
    <name evidence="2" type="ORF">GSM42_13870</name>
</gene>
<dbReference type="Proteomes" id="UP000430692">
    <property type="component" value="Unassembled WGS sequence"/>
</dbReference>
<comment type="caution">
    <text evidence="2">The sequence shown here is derived from an EMBL/GenBank/DDBJ whole genome shotgun (WGS) entry which is preliminary data.</text>
</comment>
<feature type="transmembrane region" description="Helical" evidence="1">
    <location>
        <begin position="68"/>
        <end position="88"/>
    </location>
</feature>
<feature type="transmembrane region" description="Helical" evidence="1">
    <location>
        <begin position="125"/>
        <end position="142"/>
    </location>
</feature>
<dbReference type="EMBL" id="WUUL01000009">
    <property type="protein sequence ID" value="MXQ54781.1"/>
    <property type="molecule type" value="Genomic_DNA"/>
</dbReference>
<evidence type="ECO:0000313" key="3">
    <source>
        <dbReference type="Proteomes" id="UP000430692"/>
    </source>
</evidence>
<feature type="transmembrane region" description="Helical" evidence="1">
    <location>
        <begin position="148"/>
        <end position="168"/>
    </location>
</feature>
<accession>A0A6I4VW18</accession>
<feature type="transmembrane region" description="Helical" evidence="1">
    <location>
        <begin position="204"/>
        <end position="222"/>
    </location>
</feature>
<organism evidence="2 3">
    <name type="scientific">Shimazuella alba</name>
    <dbReference type="NCBI Taxonomy" id="2690964"/>
    <lineage>
        <taxon>Bacteria</taxon>
        <taxon>Bacillati</taxon>
        <taxon>Bacillota</taxon>
        <taxon>Bacilli</taxon>
        <taxon>Bacillales</taxon>
        <taxon>Thermoactinomycetaceae</taxon>
        <taxon>Shimazuella</taxon>
    </lineage>
</organism>
<evidence type="ECO:0000313" key="2">
    <source>
        <dbReference type="EMBL" id="MXQ54781.1"/>
    </source>
</evidence>
<feature type="transmembrane region" description="Helical" evidence="1">
    <location>
        <begin position="180"/>
        <end position="198"/>
    </location>
</feature>
<feature type="transmembrane region" description="Helical" evidence="1">
    <location>
        <begin position="29"/>
        <end position="47"/>
    </location>
</feature>
<proteinExistence type="predicted"/>
<keyword evidence="3" id="KW-1185">Reference proteome</keyword>
<sequence length="235" mass="25355">MVSCGLSALFAFIGPLVVAHSIRVWFQIAIYLTLWGLLETMITGRYPEQMESKDTEHSNISIWDTLQLVLPSLGISIAQGVVMTYVILDVGVTMGAPVRAMFNVAAGLAGLVIPLAVGRWGDKHVVRGLMFLVLLAVPGLVWPTLYTLIFVGLAMGFAQIGLGIILTVKRPNTSSSASAHALVDYGGAATGSTIWGVARQSLGIAPAYALLALPLLLCHFFFERLFRSKRWKAQV</sequence>
<dbReference type="AlphaFoldDB" id="A0A6I4VW18"/>
<keyword evidence="1" id="KW-0812">Transmembrane</keyword>
<name>A0A6I4VW18_9BACL</name>
<protein>
    <submittedName>
        <fullName evidence="2">Uncharacterized protein</fullName>
    </submittedName>
</protein>
<keyword evidence="1" id="KW-1133">Transmembrane helix</keyword>
<feature type="transmembrane region" description="Helical" evidence="1">
    <location>
        <begin position="100"/>
        <end position="118"/>
    </location>
</feature>
<reference evidence="2 3" key="1">
    <citation type="submission" date="2019-12" db="EMBL/GenBank/DDBJ databases">
        <title>Whole-genome analyses of novel actinobacteria.</title>
        <authorList>
            <person name="Sahin N."/>
            <person name="Saygin H."/>
        </authorList>
    </citation>
    <scope>NUCLEOTIDE SEQUENCE [LARGE SCALE GENOMIC DNA]</scope>
    <source>
        <strain evidence="2 3">KC615</strain>
    </source>
</reference>
<evidence type="ECO:0000256" key="1">
    <source>
        <dbReference type="SAM" id="Phobius"/>
    </source>
</evidence>
<dbReference type="InterPro" id="IPR036259">
    <property type="entry name" value="MFS_trans_sf"/>
</dbReference>
<keyword evidence="1" id="KW-0472">Membrane</keyword>
<dbReference type="RefSeq" id="WP_160802130.1">
    <property type="nucleotide sequence ID" value="NZ_WUUL01000009.1"/>
</dbReference>
<dbReference type="SUPFAM" id="SSF103473">
    <property type="entry name" value="MFS general substrate transporter"/>
    <property type="match status" value="1"/>
</dbReference>